<evidence type="ECO:0000256" key="1">
    <source>
        <dbReference type="SAM" id="MobiDB-lite"/>
    </source>
</evidence>
<gene>
    <name evidence="3" type="ORF">Bequi_05125</name>
</gene>
<feature type="domain" description="DUF222" evidence="2">
    <location>
        <begin position="118"/>
        <end position="297"/>
    </location>
</feature>
<reference evidence="3" key="1">
    <citation type="submission" date="2022-02" db="EMBL/GenBank/DDBJ databases">
        <authorList>
            <person name="Lee M."/>
            <person name="Kim S.-J."/>
            <person name="Jung M.-Y."/>
        </authorList>
    </citation>
    <scope>NUCLEOTIDE SEQUENCE</scope>
    <source>
        <strain evidence="3">JHP9</strain>
    </source>
</reference>
<keyword evidence="3" id="KW-0255">Endonuclease</keyword>
<keyword evidence="4" id="KW-1185">Reference proteome</keyword>
<dbReference type="EMBL" id="JAKNCJ010000002">
    <property type="protein sequence ID" value="MCL6422774.1"/>
    <property type="molecule type" value="Genomic_DNA"/>
</dbReference>
<organism evidence="3 4">
    <name type="scientific">Brachybacterium equifaecis</name>
    <dbReference type="NCBI Taxonomy" id="2910770"/>
    <lineage>
        <taxon>Bacteria</taxon>
        <taxon>Bacillati</taxon>
        <taxon>Actinomycetota</taxon>
        <taxon>Actinomycetes</taxon>
        <taxon>Micrococcales</taxon>
        <taxon>Dermabacteraceae</taxon>
        <taxon>Brachybacterium</taxon>
    </lineage>
</organism>
<accession>A0ABT0QYP2</accession>
<dbReference type="Proteomes" id="UP001203761">
    <property type="component" value="Unassembled WGS sequence"/>
</dbReference>
<dbReference type="Pfam" id="PF02720">
    <property type="entry name" value="DUF222"/>
    <property type="match status" value="1"/>
</dbReference>
<dbReference type="RefSeq" id="WP_249736890.1">
    <property type="nucleotide sequence ID" value="NZ_JAKNCJ010000002.1"/>
</dbReference>
<feature type="region of interest" description="Disordered" evidence="1">
    <location>
        <begin position="368"/>
        <end position="402"/>
    </location>
</feature>
<evidence type="ECO:0000313" key="4">
    <source>
        <dbReference type="Proteomes" id="UP001203761"/>
    </source>
</evidence>
<dbReference type="GO" id="GO:0004519">
    <property type="term" value="F:endonuclease activity"/>
    <property type="evidence" value="ECO:0007669"/>
    <property type="project" value="UniProtKB-KW"/>
</dbReference>
<dbReference type="InterPro" id="IPR003615">
    <property type="entry name" value="HNH_nuc"/>
</dbReference>
<proteinExistence type="predicted"/>
<dbReference type="InterPro" id="IPR003870">
    <property type="entry name" value="DUF222"/>
</dbReference>
<feature type="region of interest" description="Disordered" evidence="1">
    <location>
        <begin position="65"/>
        <end position="92"/>
    </location>
</feature>
<keyword evidence="3" id="KW-0378">Hydrolase</keyword>
<feature type="compositionally biased region" description="Basic and acidic residues" evidence="1">
    <location>
        <begin position="385"/>
        <end position="399"/>
    </location>
</feature>
<evidence type="ECO:0000313" key="3">
    <source>
        <dbReference type="EMBL" id="MCL6422774.1"/>
    </source>
</evidence>
<keyword evidence="3" id="KW-0540">Nuclease</keyword>
<protein>
    <submittedName>
        <fullName evidence="3">HNH endonuclease</fullName>
    </submittedName>
</protein>
<dbReference type="CDD" id="cd00085">
    <property type="entry name" value="HNHc"/>
    <property type="match status" value="1"/>
</dbReference>
<sequence>MSAVLTRAIVPSEEVPGEGVPGLSLPGAQIAFAAQLLAAAGRMVELASQLIAPCADGIGFAGADGNSMEGRGSDELADPTGSEDPGDPTGPRLIAPLDAIPALLDAVETSERVRSAVSAAQMRAGVAVRHSRVAAQRAAGVPVRERARGVAEELALCRRISPARARNQLALERVLVGSMPRTFDLLAGGEISQWSADEVAKAVLVLDDEARARVDEAIAPQLPSVSPRRAGGLARACADELDPRAALARHERAVSERHVSIRPISDALVQVSASLPTAQGVAVYAALSRSADSARAHGAGGSRGSQMADALFTLVTGVREVEDIPVEIQLLMTDRALLGGAPDTAWIAGHPLPGAVARRFALGMAPEAGAEASEIGPGGSGPRPAEARDPHPERRDSPARRFIRRLYTDPVTGQLRAADARRRRFTGHDRRFIEMADQRCRMPWCEAPIRHIDHARQFAAGGLTTIENGAGLCESCNYTVDAPGWSRRMLRGEGGDPVGRILEITTPGGRVLRTAPPPLRIVPPRPDPALRTID</sequence>
<comment type="caution">
    <text evidence="3">The sequence shown here is derived from an EMBL/GenBank/DDBJ whole genome shotgun (WGS) entry which is preliminary data.</text>
</comment>
<evidence type="ECO:0000259" key="2">
    <source>
        <dbReference type="Pfam" id="PF02720"/>
    </source>
</evidence>
<name>A0ABT0QYP2_9MICO</name>